<keyword evidence="1" id="KW-0472">Membrane</keyword>
<evidence type="ECO:0000313" key="2">
    <source>
        <dbReference type="EMBL" id="KAA9041750.1"/>
    </source>
</evidence>
<evidence type="ECO:0000313" key="3">
    <source>
        <dbReference type="Proteomes" id="UP000326903"/>
    </source>
</evidence>
<organism evidence="2 3">
    <name type="scientific">Ginsengibacter hankyongi</name>
    <dbReference type="NCBI Taxonomy" id="2607284"/>
    <lineage>
        <taxon>Bacteria</taxon>
        <taxon>Pseudomonadati</taxon>
        <taxon>Bacteroidota</taxon>
        <taxon>Chitinophagia</taxon>
        <taxon>Chitinophagales</taxon>
        <taxon>Chitinophagaceae</taxon>
        <taxon>Ginsengibacter</taxon>
    </lineage>
</organism>
<reference evidence="2 3" key="1">
    <citation type="submission" date="2019-09" db="EMBL/GenBank/DDBJ databases">
        <title>Draft genome sequence of Ginsengibacter sp. BR5-29.</title>
        <authorList>
            <person name="Im W.-T."/>
        </authorList>
    </citation>
    <scope>NUCLEOTIDE SEQUENCE [LARGE SCALE GENOMIC DNA]</scope>
    <source>
        <strain evidence="2 3">BR5-29</strain>
    </source>
</reference>
<sequence length="166" mass="19347">MKMAIIDRVFLLLLSVIILFTAFWIFRTHTVLENSGSPTTVVRLFDLNNDLLYNIVTIFSIILLLLSNIFYWRTGNGIYFLWSVFYFMAGIIALAVLENARFYYIKQNGIWNGKFSSGFIVSVYLILIVIIITIIDFFIINYLRKKAMAKRKKYGRFFGKHAGNLN</sequence>
<feature type="transmembrane region" description="Helical" evidence="1">
    <location>
        <begin position="117"/>
        <end position="143"/>
    </location>
</feature>
<feature type="transmembrane region" description="Helical" evidence="1">
    <location>
        <begin position="51"/>
        <end position="71"/>
    </location>
</feature>
<protein>
    <submittedName>
        <fullName evidence="2">Uncharacterized protein</fullName>
    </submittedName>
</protein>
<gene>
    <name evidence="2" type="ORF">FW778_06955</name>
</gene>
<keyword evidence="1" id="KW-1133">Transmembrane helix</keyword>
<dbReference type="EMBL" id="VYQF01000001">
    <property type="protein sequence ID" value="KAA9041750.1"/>
    <property type="molecule type" value="Genomic_DNA"/>
</dbReference>
<name>A0A5J5IL63_9BACT</name>
<evidence type="ECO:0000256" key="1">
    <source>
        <dbReference type="SAM" id="Phobius"/>
    </source>
</evidence>
<dbReference type="AlphaFoldDB" id="A0A5J5IL63"/>
<comment type="caution">
    <text evidence="2">The sequence shown here is derived from an EMBL/GenBank/DDBJ whole genome shotgun (WGS) entry which is preliminary data.</text>
</comment>
<keyword evidence="1" id="KW-0812">Transmembrane</keyword>
<dbReference type="RefSeq" id="WP_150413870.1">
    <property type="nucleotide sequence ID" value="NZ_VYQF01000001.1"/>
</dbReference>
<dbReference type="Proteomes" id="UP000326903">
    <property type="component" value="Unassembled WGS sequence"/>
</dbReference>
<accession>A0A5J5IL63</accession>
<feature type="transmembrane region" description="Helical" evidence="1">
    <location>
        <begin position="78"/>
        <end position="97"/>
    </location>
</feature>
<keyword evidence="3" id="KW-1185">Reference proteome</keyword>
<proteinExistence type="predicted"/>